<dbReference type="NCBIfam" id="NF005214">
    <property type="entry name" value="PRK06701.1"/>
    <property type="match status" value="1"/>
</dbReference>
<dbReference type="PRINTS" id="PR00081">
    <property type="entry name" value="GDHRDH"/>
</dbReference>
<dbReference type="RefSeq" id="WP_227706680.1">
    <property type="nucleotide sequence ID" value="NZ_JAJEQX010000004.1"/>
</dbReference>
<evidence type="ECO:0000313" key="4">
    <source>
        <dbReference type="Proteomes" id="UP001198151"/>
    </source>
</evidence>
<dbReference type="PANTHER" id="PTHR48107">
    <property type="entry name" value="NADPH-DEPENDENT ALDEHYDE REDUCTASE-LIKE PROTEIN, CHLOROPLASTIC-RELATED"/>
    <property type="match status" value="1"/>
</dbReference>
<dbReference type="PROSITE" id="PS00061">
    <property type="entry name" value="ADH_SHORT"/>
    <property type="match status" value="1"/>
</dbReference>
<protein>
    <submittedName>
        <fullName evidence="3">SDR family oxidoreductase</fullName>
    </submittedName>
</protein>
<evidence type="ECO:0000313" key="3">
    <source>
        <dbReference type="EMBL" id="MCC2253537.1"/>
    </source>
</evidence>
<sequence>MKQCIDQKYFPKRFPAQHQDCQPGIESWMEPLPVFDDPCYRGSGKLRGKTALITGGDSGIGRAAAVAFVKEGADVAIAYLNERSDAEMTKQYIENMGGKCLLLHGDVRQECVCRQIVHETASKFGKINILVNNAGVQFPQQRIQDISEEQLYTTFEVNVFSMFYFVKAVLDHGVGCESIINTASVTAYQGETDLLDYSATKGAIVSFTRALSKSLAEKNIRVNAVAPGPIWTPLIPASFSAEKVARFGQDVPMRRAGQPCELAPAYVYLASGDSSYVTGQVIHVNGGTITGS</sequence>
<dbReference type="Proteomes" id="UP001198151">
    <property type="component" value="Unassembled WGS sequence"/>
</dbReference>
<dbReference type="PANTHER" id="PTHR48107:SF16">
    <property type="entry name" value="NADPH-DEPENDENT ALDEHYDE REDUCTASE 1, CHLOROPLASTIC"/>
    <property type="match status" value="1"/>
</dbReference>
<evidence type="ECO:0000256" key="1">
    <source>
        <dbReference type="ARBA" id="ARBA00006484"/>
    </source>
</evidence>
<dbReference type="Gene3D" id="3.40.50.720">
    <property type="entry name" value="NAD(P)-binding Rossmann-like Domain"/>
    <property type="match status" value="1"/>
</dbReference>
<dbReference type="InterPro" id="IPR036291">
    <property type="entry name" value="NAD(P)-bd_dom_sf"/>
</dbReference>
<comment type="similarity">
    <text evidence="1">Belongs to the short-chain dehydrogenases/reductases (SDR) family.</text>
</comment>
<evidence type="ECO:0000256" key="2">
    <source>
        <dbReference type="ARBA" id="ARBA00023002"/>
    </source>
</evidence>
<dbReference type="Pfam" id="PF13561">
    <property type="entry name" value="adh_short_C2"/>
    <property type="match status" value="1"/>
</dbReference>
<organism evidence="3 4">
    <name type="scientific">Ruminococcus turbiniformis</name>
    <dbReference type="NCBI Taxonomy" id="2881258"/>
    <lineage>
        <taxon>Bacteria</taxon>
        <taxon>Bacillati</taxon>
        <taxon>Bacillota</taxon>
        <taxon>Clostridia</taxon>
        <taxon>Eubacteriales</taxon>
        <taxon>Oscillospiraceae</taxon>
        <taxon>Ruminococcus</taxon>
    </lineage>
</organism>
<gene>
    <name evidence="3" type="ORF">LKD70_03640</name>
</gene>
<keyword evidence="2" id="KW-0560">Oxidoreductase</keyword>
<accession>A0ABS8FWI9</accession>
<name>A0ABS8FWI9_9FIRM</name>
<dbReference type="EMBL" id="JAJEQX010000004">
    <property type="protein sequence ID" value="MCC2253537.1"/>
    <property type="molecule type" value="Genomic_DNA"/>
</dbReference>
<reference evidence="3 4" key="1">
    <citation type="submission" date="2021-10" db="EMBL/GenBank/DDBJ databases">
        <title>Anaerobic single-cell dispensing facilitates the cultivation of human gut bacteria.</title>
        <authorList>
            <person name="Afrizal A."/>
        </authorList>
    </citation>
    <scope>NUCLEOTIDE SEQUENCE [LARGE SCALE GENOMIC DNA]</scope>
    <source>
        <strain evidence="3 4">CLA-AA-H200</strain>
    </source>
</reference>
<comment type="caution">
    <text evidence="3">The sequence shown here is derived from an EMBL/GenBank/DDBJ whole genome shotgun (WGS) entry which is preliminary data.</text>
</comment>
<dbReference type="SUPFAM" id="SSF51735">
    <property type="entry name" value="NAD(P)-binding Rossmann-fold domains"/>
    <property type="match status" value="1"/>
</dbReference>
<dbReference type="CDD" id="cd05355">
    <property type="entry name" value="SDR_c1"/>
    <property type="match status" value="1"/>
</dbReference>
<dbReference type="InterPro" id="IPR020904">
    <property type="entry name" value="Sc_DH/Rdtase_CS"/>
</dbReference>
<proteinExistence type="inferred from homology"/>
<keyword evidence="4" id="KW-1185">Reference proteome</keyword>
<dbReference type="PRINTS" id="PR00080">
    <property type="entry name" value="SDRFAMILY"/>
</dbReference>
<dbReference type="InterPro" id="IPR002347">
    <property type="entry name" value="SDR_fam"/>
</dbReference>